<dbReference type="Proteomes" id="UP000050420">
    <property type="component" value="Unassembled WGS sequence"/>
</dbReference>
<reference evidence="2 3" key="1">
    <citation type="submission" date="2015-09" db="EMBL/GenBank/DDBJ databases">
        <title>Genome announcement of multiple Pseudomonas syringae strains.</title>
        <authorList>
            <person name="Thakur S."/>
            <person name="Wang P.W."/>
            <person name="Gong Y."/>
            <person name="Weir B.S."/>
            <person name="Guttman D.S."/>
        </authorList>
    </citation>
    <scope>NUCLEOTIDE SEQUENCE [LARGE SCALE GENOMIC DNA]</scope>
    <source>
        <strain evidence="2 3">ICMP4331</strain>
    </source>
</reference>
<keyword evidence="1" id="KW-0472">Membrane</keyword>
<protein>
    <submittedName>
        <fullName evidence="2">Uncharacterized protein</fullName>
    </submittedName>
</protein>
<keyword evidence="1" id="KW-1133">Transmembrane helix</keyword>
<keyword evidence="1" id="KW-0812">Transmembrane</keyword>
<evidence type="ECO:0000313" key="2">
    <source>
        <dbReference type="EMBL" id="KPY02869.1"/>
    </source>
</evidence>
<comment type="caution">
    <text evidence="2">The sequence shown here is derived from an EMBL/GenBank/DDBJ whole genome shotgun (WGS) entry which is preliminary data.</text>
</comment>
<evidence type="ECO:0000313" key="3">
    <source>
        <dbReference type="Proteomes" id="UP000050420"/>
    </source>
</evidence>
<accession>A0A0P9VFV9</accession>
<proteinExistence type="predicted"/>
<organism evidence="2 3">
    <name type="scientific">Pseudomonas amygdali pv. mori</name>
    <dbReference type="NCBI Taxonomy" id="34065"/>
    <lineage>
        <taxon>Bacteria</taxon>
        <taxon>Pseudomonadati</taxon>
        <taxon>Pseudomonadota</taxon>
        <taxon>Gammaproteobacteria</taxon>
        <taxon>Pseudomonadales</taxon>
        <taxon>Pseudomonadaceae</taxon>
        <taxon>Pseudomonas</taxon>
        <taxon>Pseudomonas amygdali</taxon>
    </lineage>
</organism>
<evidence type="ECO:0000256" key="1">
    <source>
        <dbReference type="SAM" id="Phobius"/>
    </source>
</evidence>
<dbReference type="PATRIC" id="fig|34065.5.peg.3672"/>
<dbReference type="EMBL" id="LJQU01000053">
    <property type="protein sequence ID" value="KPY02869.1"/>
    <property type="molecule type" value="Genomic_DNA"/>
</dbReference>
<gene>
    <name evidence="2" type="ORF">ALO63_102019</name>
</gene>
<feature type="transmembrane region" description="Helical" evidence="1">
    <location>
        <begin position="34"/>
        <end position="53"/>
    </location>
</feature>
<sequence length="167" mass="18920">MLSLITIIHWLGNILSLIIIWIAIAIIYNSHALWPLGLIGLTFVWMFGGNWLIKNLKSRYAKRLHKLVMSISPAGFSAKVQISDEAGRRYVGIDPKAGTAVLIDEYNGIRKAMPLSEIIEWATDITSGKHFQHVILRFRNYDYPLITIPVRTHDMEHITSQLITALG</sequence>
<dbReference type="AlphaFoldDB" id="A0A0P9VFV9"/>
<name>A0A0P9VFV9_PSEA0</name>
<feature type="transmembrane region" description="Helical" evidence="1">
    <location>
        <begin position="7"/>
        <end position="28"/>
    </location>
</feature>